<keyword evidence="3" id="KW-1185">Reference proteome</keyword>
<feature type="compositionally biased region" description="Pro residues" evidence="1">
    <location>
        <begin position="162"/>
        <end position="183"/>
    </location>
</feature>
<proteinExistence type="predicted"/>
<dbReference type="PANTHER" id="PTHR32091">
    <property type="entry name" value="EUKARYOTIC TRANSLATION INITIATION FACTOR 4B"/>
    <property type="match status" value="1"/>
</dbReference>
<accession>A0ABP0V3K9</accession>
<organism evidence="2 3">
    <name type="scientific">Sphagnum troendelagicum</name>
    <dbReference type="NCBI Taxonomy" id="128251"/>
    <lineage>
        <taxon>Eukaryota</taxon>
        <taxon>Viridiplantae</taxon>
        <taxon>Streptophyta</taxon>
        <taxon>Embryophyta</taxon>
        <taxon>Bryophyta</taxon>
        <taxon>Sphagnophytina</taxon>
        <taxon>Sphagnopsida</taxon>
        <taxon>Sphagnales</taxon>
        <taxon>Sphagnaceae</taxon>
        <taxon>Sphagnum</taxon>
    </lineage>
</organism>
<protein>
    <submittedName>
        <fullName evidence="2">Uncharacterized protein</fullName>
    </submittedName>
</protein>
<feature type="compositionally biased region" description="Polar residues" evidence="1">
    <location>
        <begin position="61"/>
        <end position="71"/>
    </location>
</feature>
<evidence type="ECO:0000313" key="3">
    <source>
        <dbReference type="Proteomes" id="UP001497512"/>
    </source>
</evidence>
<dbReference type="InterPro" id="IPR010433">
    <property type="entry name" value="EIF-4B_pln"/>
</dbReference>
<feature type="compositionally biased region" description="Basic and acidic residues" evidence="1">
    <location>
        <begin position="591"/>
        <end position="610"/>
    </location>
</feature>
<feature type="compositionally biased region" description="Polar residues" evidence="1">
    <location>
        <begin position="212"/>
        <end position="228"/>
    </location>
</feature>
<feature type="compositionally biased region" description="Basic and acidic residues" evidence="1">
    <location>
        <begin position="95"/>
        <end position="108"/>
    </location>
</feature>
<sequence length="760" mass="82184">MSKKKVSRAVMTLKDFHGGSIPSDLPLPSAPGMAVERSSFERQGSGAWMSPVGRGGYGGNERNSMGQNRQGLGNAIRGFEDKASLFPNPANIGRNYDEDERKPVDGRPRSSHSAEQYEEHAYDERPRSGHHDKTFNRVSPDEHGYRGMAPAASGQSSQVNKPKPPVSSPPPNWRQPPQQPPPTAGFVDRNSGPNVWPARQESEVNQMPADLVQNQSQVSASWRTQMPKSKSLDLAMPDNKASPKSWQPEHSYGGESTGWQGHGHSSENPERSHFSRQQAMYPDKNINPRGYASGIAQMDGRVIYGESYGGRGAYSDGTRPGFAHSAEGYWVEHSPSATAPADASVPRAPLVLTEPVAERPKLKLLPRSKPLELNEALGCIGSEVPAIEVLTIQSYIYDAIDVSGFVVKGPPSNFESGDGGSKLAERPKLNLKPRSQPLEARGATGGSDRSWDSVFGGARPRELVLRARGANDFGTAGENRIPSPPSPRIGQIPGSGNTKLEQQKGGRSDRSDSWGEEKKVGSQPYEHQGERFMERQGSGLREQQGSKQDWLAPGNHLGDKEWKGHRDSEKQDNKDRYEVNRPYDYQNSHSRGTDRQESTLRGAHKADGWRRPTSPIPVKSPAWTPSNSSTAPGGHHSFNAPASALELAKAFSRSSSIGSPMAGITQSNSGDQRHSVNLISRGQGYGPGSMKGNVSGYDQKDVSFSRLAESPPASSPIKRDVYAPGSGYGGNKSYNRFGGSKNGGGFGSAVGDMNSRLSYG</sequence>
<evidence type="ECO:0000256" key="1">
    <source>
        <dbReference type="SAM" id="MobiDB-lite"/>
    </source>
</evidence>
<dbReference type="Proteomes" id="UP001497512">
    <property type="component" value="Chromosome 9"/>
</dbReference>
<dbReference type="EMBL" id="OZ019901">
    <property type="protein sequence ID" value="CAK9237035.1"/>
    <property type="molecule type" value="Genomic_DNA"/>
</dbReference>
<feature type="region of interest" description="Disordered" evidence="1">
    <location>
        <begin position="737"/>
        <end position="760"/>
    </location>
</feature>
<gene>
    <name evidence="2" type="ORF">CSSPTR1EN2_LOCUS23435</name>
</gene>
<evidence type="ECO:0000313" key="2">
    <source>
        <dbReference type="EMBL" id="CAK9237035.1"/>
    </source>
</evidence>
<feature type="region of interest" description="Disordered" evidence="1">
    <location>
        <begin position="16"/>
        <end position="275"/>
    </location>
</feature>
<feature type="compositionally biased region" description="Basic and acidic residues" evidence="1">
    <location>
        <begin position="115"/>
        <end position="145"/>
    </location>
</feature>
<feature type="compositionally biased region" description="Basic and acidic residues" evidence="1">
    <location>
        <begin position="501"/>
        <end position="520"/>
    </location>
</feature>
<feature type="region of interest" description="Disordered" evidence="1">
    <location>
        <begin position="470"/>
        <end position="638"/>
    </location>
</feature>
<feature type="region of interest" description="Disordered" evidence="1">
    <location>
        <begin position="656"/>
        <end position="697"/>
    </location>
</feature>
<feature type="compositionally biased region" description="Polar residues" evidence="1">
    <location>
        <begin position="656"/>
        <end position="680"/>
    </location>
</feature>
<feature type="compositionally biased region" description="Basic and acidic residues" evidence="1">
    <location>
        <begin position="264"/>
        <end position="273"/>
    </location>
</feature>
<name>A0ABP0V3K9_9BRYO</name>
<feature type="compositionally biased region" description="Basic and acidic residues" evidence="1">
    <location>
        <begin position="557"/>
        <end position="581"/>
    </location>
</feature>
<dbReference type="PANTHER" id="PTHR32091:SF4">
    <property type="entry name" value="OS07G0546100 PROTEIN"/>
    <property type="match status" value="1"/>
</dbReference>
<feature type="region of interest" description="Disordered" evidence="1">
    <location>
        <begin position="412"/>
        <end position="455"/>
    </location>
</feature>
<reference evidence="2" key="1">
    <citation type="submission" date="2024-02" db="EMBL/GenBank/DDBJ databases">
        <authorList>
            <consortium name="ELIXIR-Norway"/>
            <consortium name="Elixir Norway"/>
        </authorList>
    </citation>
    <scope>NUCLEOTIDE SEQUENCE</scope>
</reference>